<dbReference type="Proteomes" id="UP000639772">
    <property type="component" value="Chromosome 1"/>
</dbReference>
<sequence>MAKSFSSPLEEKQSNASKILPFLLPPFPHRPLDVGASNRRKSKPPVLRVVQYVEVLLLVVPQDRQRRSRSPEDRKAHDGFRLEAEEVILHGEVPHRPVGEEDGEFRHLHLLHPGHIVARTQNGEFVEHWVLHLPLDCFLDDSVCRLGEVAERRAGIDDGASGAALRDLPRLQWDVEQLSADLHPFYVEIVEGLRRILLAGGKRCEIDAGVGEEGSVFSKDELARDAEVAVAVDKAVGECVAV</sequence>
<gene>
    <name evidence="1" type="ORF">HPP92_002566</name>
</gene>
<evidence type="ECO:0000313" key="2">
    <source>
        <dbReference type="Proteomes" id="UP000639772"/>
    </source>
</evidence>
<protein>
    <submittedName>
        <fullName evidence="1">Uncharacterized protein</fullName>
    </submittedName>
</protein>
<name>A0A835VJ26_VANPL</name>
<reference evidence="1 2" key="1">
    <citation type="journal article" date="2020" name="Nat. Food">
        <title>A phased Vanilla planifolia genome enables genetic improvement of flavour and production.</title>
        <authorList>
            <person name="Hasing T."/>
            <person name="Tang H."/>
            <person name="Brym M."/>
            <person name="Khazi F."/>
            <person name="Huang T."/>
            <person name="Chambers A.H."/>
        </authorList>
    </citation>
    <scope>NUCLEOTIDE SEQUENCE [LARGE SCALE GENOMIC DNA]</scope>
    <source>
        <tissue evidence="1">Leaf</tissue>
    </source>
</reference>
<proteinExistence type="predicted"/>
<organism evidence="1 2">
    <name type="scientific">Vanilla planifolia</name>
    <name type="common">Vanilla</name>
    <dbReference type="NCBI Taxonomy" id="51239"/>
    <lineage>
        <taxon>Eukaryota</taxon>
        <taxon>Viridiplantae</taxon>
        <taxon>Streptophyta</taxon>
        <taxon>Embryophyta</taxon>
        <taxon>Tracheophyta</taxon>
        <taxon>Spermatophyta</taxon>
        <taxon>Magnoliopsida</taxon>
        <taxon>Liliopsida</taxon>
        <taxon>Asparagales</taxon>
        <taxon>Orchidaceae</taxon>
        <taxon>Vanilloideae</taxon>
        <taxon>Vanilleae</taxon>
        <taxon>Vanilla</taxon>
    </lineage>
</organism>
<accession>A0A835VJ26</accession>
<dbReference type="EMBL" id="JADCNM010000001">
    <property type="protein sequence ID" value="KAG0502494.1"/>
    <property type="molecule type" value="Genomic_DNA"/>
</dbReference>
<evidence type="ECO:0000313" key="1">
    <source>
        <dbReference type="EMBL" id="KAG0502494.1"/>
    </source>
</evidence>
<dbReference type="AlphaFoldDB" id="A0A835VJ26"/>
<comment type="caution">
    <text evidence="1">The sequence shown here is derived from an EMBL/GenBank/DDBJ whole genome shotgun (WGS) entry which is preliminary data.</text>
</comment>